<name>A0AAD4MZV4_9BILA</name>
<dbReference type="Proteomes" id="UP001201812">
    <property type="component" value="Unassembled WGS sequence"/>
</dbReference>
<protein>
    <submittedName>
        <fullName evidence="2">Uncharacterized protein</fullName>
    </submittedName>
</protein>
<evidence type="ECO:0000313" key="3">
    <source>
        <dbReference type="Proteomes" id="UP001201812"/>
    </source>
</evidence>
<feature type="region of interest" description="Disordered" evidence="1">
    <location>
        <begin position="32"/>
        <end position="55"/>
    </location>
</feature>
<organism evidence="2 3">
    <name type="scientific">Ditylenchus destructor</name>
    <dbReference type="NCBI Taxonomy" id="166010"/>
    <lineage>
        <taxon>Eukaryota</taxon>
        <taxon>Metazoa</taxon>
        <taxon>Ecdysozoa</taxon>
        <taxon>Nematoda</taxon>
        <taxon>Chromadorea</taxon>
        <taxon>Rhabditida</taxon>
        <taxon>Tylenchina</taxon>
        <taxon>Tylenchomorpha</taxon>
        <taxon>Sphaerularioidea</taxon>
        <taxon>Anguinidae</taxon>
        <taxon>Anguininae</taxon>
        <taxon>Ditylenchus</taxon>
    </lineage>
</organism>
<evidence type="ECO:0000313" key="2">
    <source>
        <dbReference type="EMBL" id="KAI1709707.1"/>
    </source>
</evidence>
<comment type="caution">
    <text evidence="2">The sequence shown here is derived from an EMBL/GenBank/DDBJ whole genome shotgun (WGS) entry which is preliminary data.</text>
</comment>
<dbReference type="AlphaFoldDB" id="A0AAD4MZV4"/>
<gene>
    <name evidence="2" type="ORF">DdX_11098</name>
</gene>
<proteinExistence type="predicted"/>
<sequence length="97" mass="10746">MDDDPKCLLVSATHLLRLPTQLLIQPLAAKLATRKSSNQPTKSAEAAPSPKKYGYKKRRTPHLLACPSPRTEFPPSTSPSFTFLWLCSEISLFFVGC</sequence>
<dbReference type="EMBL" id="JAKKPZ010000029">
    <property type="protein sequence ID" value="KAI1709707.1"/>
    <property type="molecule type" value="Genomic_DNA"/>
</dbReference>
<evidence type="ECO:0000256" key="1">
    <source>
        <dbReference type="SAM" id="MobiDB-lite"/>
    </source>
</evidence>
<keyword evidence="3" id="KW-1185">Reference proteome</keyword>
<accession>A0AAD4MZV4</accession>
<reference evidence="2" key="1">
    <citation type="submission" date="2022-01" db="EMBL/GenBank/DDBJ databases">
        <title>Genome Sequence Resource for Two Populations of Ditylenchus destructor, the Migratory Endoparasitic Phytonematode.</title>
        <authorList>
            <person name="Zhang H."/>
            <person name="Lin R."/>
            <person name="Xie B."/>
        </authorList>
    </citation>
    <scope>NUCLEOTIDE SEQUENCE</scope>
    <source>
        <strain evidence="2">BazhouSP</strain>
    </source>
</reference>